<name>A0A4Q0YKR4_9GAMM</name>
<evidence type="ECO:0000256" key="9">
    <source>
        <dbReference type="RuleBase" id="RU361135"/>
    </source>
</evidence>
<dbReference type="InterPro" id="IPR018311">
    <property type="entry name" value="Autoind_synth_CS"/>
</dbReference>
<dbReference type="SUPFAM" id="SSF55729">
    <property type="entry name" value="Acyl-CoA N-acyltransferases (Nat)"/>
    <property type="match status" value="1"/>
</dbReference>
<dbReference type="EMBL" id="PEIB01000039">
    <property type="protein sequence ID" value="RXJ71246.1"/>
    <property type="molecule type" value="Genomic_DNA"/>
</dbReference>
<keyword evidence="3 8" id="KW-0673">Quorum sensing</keyword>
<dbReference type="PRINTS" id="PR01549">
    <property type="entry name" value="AUTOINDCRSYN"/>
</dbReference>
<proteinExistence type="inferred from homology"/>
<evidence type="ECO:0000256" key="1">
    <source>
        <dbReference type="ARBA" id="ARBA00012340"/>
    </source>
</evidence>
<comment type="similarity">
    <text evidence="8 9">Belongs to the autoinducer synthase family.</text>
</comment>
<accession>A0A4Q0YKR4</accession>
<evidence type="ECO:0000256" key="5">
    <source>
        <dbReference type="ARBA" id="ARBA00022691"/>
    </source>
</evidence>
<dbReference type="InterPro" id="IPR016181">
    <property type="entry name" value="Acyl_CoA_acyltransferase"/>
</dbReference>
<dbReference type="Gene3D" id="3.40.630.30">
    <property type="match status" value="1"/>
</dbReference>
<dbReference type="Pfam" id="PF00765">
    <property type="entry name" value="Autoind_synth"/>
    <property type="match status" value="1"/>
</dbReference>
<dbReference type="AlphaFoldDB" id="A0A4Q0YKR4"/>
<dbReference type="PROSITE" id="PS51187">
    <property type="entry name" value="AUTOINDUCER_SYNTH_2"/>
    <property type="match status" value="1"/>
</dbReference>
<evidence type="ECO:0000256" key="4">
    <source>
        <dbReference type="ARBA" id="ARBA00022679"/>
    </source>
</evidence>
<organism evidence="10 11">
    <name type="scientific">Veronia nyctiphanis</name>
    <dbReference type="NCBI Taxonomy" id="1278244"/>
    <lineage>
        <taxon>Bacteria</taxon>
        <taxon>Pseudomonadati</taxon>
        <taxon>Pseudomonadota</taxon>
        <taxon>Gammaproteobacteria</taxon>
        <taxon>Vibrionales</taxon>
        <taxon>Vibrionaceae</taxon>
        <taxon>Veronia</taxon>
    </lineage>
</organism>
<keyword evidence="11" id="KW-1185">Reference proteome</keyword>
<dbReference type="InterPro" id="IPR001690">
    <property type="entry name" value="Autoind_synthase"/>
</dbReference>
<sequence length="214" mass="24315">MFIQRRSNIHQGRYKMLHAISQQRTTMPLSMLSDVHSLRYKVFHQRLNWQVPVNGELEVDEYDELDPTFIVSQGECGDVVGCMRLLKTTGPYMLADTFPQLLGGKAAPRDKNILEISRFATMNAQLQHNTKGISEITYSLLQKAYLHAVNEGVDAYVMVTTTAIERYLRRMGITTERLADSQDIGGVNSVALYLHIDQRFQAAVFRPSTPTLLH</sequence>
<keyword evidence="6 8" id="KW-0071">Autoinducer synthesis</keyword>
<evidence type="ECO:0000313" key="10">
    <source>
        <dbReference type="EMBL" id="RXJ71246.1"/>
    </source>
</evidence>
<evidence type="ECO:0000313" key="11">
    <source>
        <dbReference type="Proteomes" id="UP000290287"/>
    </source>
</evidence>
<evidence type="ECO:0000256" key="7">
    <source>
        <dbReference type="ARBA" id="ARBA00048576"/>
    </source>
</evidence>
<dbReference type="OrthoDB" id="6023281at2"/>
<protein>
    <recommendedName>
        <fullName evidence="2 9">Acyl-homoserine-lactone synthase</fullName>
        <ecNumber evidence="1 9">2.3.1.184</ecNumber>
    </recommendedName>
    <alternativeName>
        <fullName evidence="9">Autoinducer synthesis protein</fullName>
    </alternativeName>
</protein>
<evidence type="ECO:0000256" key="8">
    <source>
        <dbReference type="PROSITE-ProRule" id="PRU00533"/>
    </source>
</evidence>
<dbReference type="PANTHER" id="PTHR39322">
    <property type="entry name" value="ACYL-HOMOSERINE-LACTONE SYNTHASE"/>
    <property type="match status" value="1"/>
</dbReference>
<gene>
    <name evidence="10" type="ORF">CS022_21540</name>
</gene>
<evidence type="ECO:0000256" key="2">
    <source>
        <dbReference type="ARBA" id="ARBA00018768"/>
    </source>
</evidence>
<evidence type="ECO:0000256" key="6">
    <source>
        <dbReference type="ARBA" id="ARBA00022929"/>
    </source>
</evidence>
<comment type="catalytic activity">
    <reaction evidence="7 9">
        <text>a fatty acyl-[ACP] + S-adenosyl-L-methionine = an N-acyl-L-homoserine lactone + S-methyl-5'-thioadenosine + holo-[ACP] + H(+)</text>
        <dbReference type="Rhea" id="RHEA:10096"/>
        <dbReference type="Rhea" id="RHEA-COMP:9685"/>
        <dbReference type="Rhea" id="RHEA-COMP:14125"/>
        <dbReference type="ChEBI" id="CHEBI:15378"/>
        <dbReference type="ChEBI" id="CHEBI:17509"/>
        <dbReference type="ChEBI" id="CHEBI:55474"/>
        <dbReference type="ChEBI" id="CHEBI:59789"/>
        <dbReference type="ChEBI" id="CHEBI:64479"/>
        <dbReference type="ChEBI" id="CHEBI:138651"/>
        <dbReference type="EC" id="2.3.1.184"/>
    </reaction>
</comment>
<keyword evidence="4 9" id="KW-0808">Transferase</keyword>
<dbReference type="EC" id="2.3.1.184" evidence="1 9"/>
<keyword evidence="5 9" id="KW-0949">S-adenosyl-L-methionine</keyword>
<dbReference type="RefSeq" id="WP_129123970.1">
    <property type="nucleotide sequence ID" value="NZ_PEIB01000039.1"/>
</dbReference>
<dbReference type="GO" id="GO:0061579">
    <property type="term" value="F:N-acyl homoserine lactone synthase activity"/>
    <property type="evidence" value="ECO:0007669"/>
    <property type="project" value="UniProtKB-UniRule"/>
</dbReference>
<dbReference type="PROSITE" id="PS00949">
    <property type="entry name" value="AUTOINDUCER_SYNTH_1"/>
    <property type="match status" value="1"/>
</dbReference>
<comment type="caution">
    <text evidence="10">The sequence shown here is derived from an EMBL/GenBank/DDBJ whole genome shotgun (WGS) entry which is preliminary data.</text>
</comment>
<dbReference type="PANTHER" id="PTHR39322:SF1">
    <property type="entry name" value="ISOVALERYL-HOMOSERINE LACTONE SYNTHASE"/>
    <property type="match status" value="1"/>
</dbReference>
<dbReference type="Proteomes" id="UP000290287">
    <property type="component" value="Unassembled WGS sequence"/>
</dbReference>
<evidence type="ECO:0000256" key="3">
    <source>
        <dbReference type="ARBA" id="ARBA00022654"/>
    </source>
</evidence>
<dbReference type="GO" id="GO:0007165">
    <property type="term" value="P:signal transduction"/>
    <property type="evidence" value="ECO:0007669"/>
    <property type="project" value="TreeGrafter"/>
</dbReference>
<reference evidence="10 11" key="1">
    <citation type="submission" date="2017-10" db="EMBL/GenBank/DDBJ databases">
        <title>Nyctiphanis sp. nov., isolated from the stomach of the euphausiid Nyctiphanes simplex (Hansen, 1911) in the Gulf of California.</title>
        <authorList>
            <person name="Gomez-Gil B."/>
            <person name="Aguilar-Mendez M."/>
            <person name="Lopez-Cortes A."/>
            <person name="Gomez-Gutierrez J."/>
            <person name="Roque A."/>
            <person name="Lang E."/>
            <person name="Gonzalez-Castillo A."/>
        </authorList>
    </citation>
    <scope>NUCLEOTIDE SEQUENCE [LARGE SCALE GENOMIC DNA]</scope>
    <source>
        <strain evidence="10 11">CAIM 600</strain>
    </source>
</reference>
<dbReference type="GO" id="GO:0009372">
    <property type="term" value="P:quorum sensing"/>
    <property type="evidence" value="ECO:0007669"/>
    <property type="project" value="UniProtKB-UniRule"/>
</dbReference>